<dbReference type="Proteomes" id="UP000282007">
    <property type="component" value="Chromosome"/>
</dbReference>
<keyword evidence="10" id="KW-1185">Reference proteome</keyword>
<dbReference type="InterPro" id="IPR019533">
    <property type="entry name" value="Peptidase_S26"/>
</dbReference>
<dbReference type="InterPro" id="IPR036286">
    <property type="entry name" value="LexA/Signal_pep-like_sf"/>
</dbReference>
<name>A0A3M0D0J2_9EURY</name>
<gene>
    <name evidence="8" type="ORF">ATH50_2490</name>
    <name evidence="7" type="ORF">DU502_01155</name>
</gene>
<evidence type="ECO:0000313" key="9">
    <source>
        <dbReference type="Proteomes" id="UP000277326"/>
    </source>
</evidence>
<dbReference type="PANTHER" id="PTHR10806:SF6">
    <property type="entry name" value="SIGNAL PEPTIDASE COMPLEX CATALYTIC SUBUNIT SEC11"/>
    <property type="match status" value="1"/>
</dbReference>
<keyword evidence="3 6" id="KW-1133">Transmembrane helix</keyword>
<proteinExistence type="predicted"/>
<keyword evidence="4 6" id="KW-0472">Membrane</keyword>
<sequence length="284" mass="30228">MSADDGPRPSDDYRPSDGERGRRSRSDGGDGERTESMGPLRRIATANDGPLLILRETALSVGAVVVIGLLLFAISGVWPPMVAVESGSMEPHMHKGDLVFITDTGRFVPDTAREGTGVVTQDVARETGYWKFGAYGSVIVYDDPGDAGPPVIHRARFWVDEGENWYDRANPEYVSASSCAEMRNCPAPHAGFVTKGDANAQYDQVNGISDPVKPEWIVGIARVRIPYLGWVRLGVSGVVLDATPEVATDVTPSVVEAAATRPSPPGKSTPTPTPMPRAVGLAGS</sequence>
<protein>
    <submittedName>
        <fullName evidence="7 8">Signal peptidase</fullName>
    </submittedName>
</protein>
<dbReference type="GO" id="GO:0004252">
    <property type="term" value="F:serine-type endopeptidase activity"/>
    <property type="evidence" value="ECO:0007669"/>
    <property type="project" value="InterPro"/>
</dbReference>
<reference evidence="8 9" key="1">
    <citation type="journal article" date="2015" name="Stand. Genomic Sci.">
        <title>Genomic Encyclopedia of Bacterial and Archaeal Type Strains, Phase III: the genomes of soil and plant-associated and newly described type strains.</title>
        <authorList>
            <person name="Whitman W.B."/>
            <person name="Woyke T."/>
            <person name="Klenk H.P."/>
            <person name="Zhou Y."/>
            <person name="Lilburn T.G."/>
            <person name="Beck B.J."/>
            <person name="De Vos P."/>
            <person name="Vandamme P."/>
            <person name="Eisen J.A."/>
            <person name="Garrity G."/>
            <person name="Hugenholtz P."/>
            <person name="Kyrpides N.C."/>
        </authorList>
    </citation>
    <scope>NUCLEOTIDE SEQUENCE [LARGE SCALE GENOMIC DNA]</scope>
    <source>
        <strain evidence="8 9">CGMCC 1.10124</strain>
    </source>
</reference>
<evidence type="ECO:0000256" key="4">
    <source>
        <dbReference type="ARBA" id="ARBA00023136"/>
    </source>
</evidence>
<accession>A0A3M0D0J2</accession>
<feature type="compositionally biased region" description="Pro residues" evidence="5">
    <location>
        <begin position="262"/>
        <end position="275"/>
    </location>
</feature>
<evidence type="ECO:0000313" key="7">
    <source>
        <dbReference type="EMBL" id="AZH24064.1"/>
    </source>
</evidence>
<dbReference type="InterPro" id="IPR001733">
    <property type="entry name" value="Peptidase_S26B"/>
</dbReference>
<evidence type="ECO:0000256" key="5">
    <source>
        <dbReference type="SAM" id="MobiDB-lite"/>
    </source>
</evidence>
<dbReference type="SUPFAM" id="SSF51306">
    <property type="entry name" value="LexA/Signal peptidase"/>
    <property type="match status" value="1"/>
</dbReference>
<dbReference type="GeneID" id="38469851"/>
<dbReference type="OrthoDB" id="4822at2157"/>
<dbReference type="KEGG" id="haer:DU502_01155"/>
<dbReference type="EMBL" id="REFS01000005">
    <property type="protein sequence ID" value="RMB13159.1"/>
    <property type="molecule type" value="Genomic_DNA"/>
</dbReference>
<keyword evidence="2 6" id="KW-0812">Transmembrane</keyword>
<dbReference type="EMBL" id="CP034145">
    <property type="protein sequence ID" value="AZH24064.1"/>
    <property type="molecule type" value="Genomic_DNA"/>
</dbReference>
<dbReference type="GO" id="GO:0006465">
    <property type="term" value="P:signal peptide processing"/>
    <property type="evidence" value="ECO:0007669"/>
    <property type="project" value="InterPro"/>
</dbReference>
<reference evidence="7 10" key="2">
    <citation type="submission" date="2018-07" db="EMBL/GenBank/DDBJ databases">
        <title>Genome sequences of Haloplanus aerogenes JCM 16430T.</title>
        <authorList>
            <person name="Kim Y.B."/>
            <person name="Roh S.W."/>
        </authorList>
    </citation>
    <scope>NUCLEOTIDE SEQUENCE [LARGE SCALE GENOMIC DNA]</scope>
    <source>
        <strain evidence="7 10">JCM 16430</strain>
    </source>
</reference>
<feature type="region of interest" description="Disordered" evidence="5">
    <location>
        <begin position="1"/>
        <end position="41"/>
    </location>
</feature>
<evidence type="ECO:0000256" key="1">
    <source>
        <dbReference type="ARBA" id="ARBA00004370"/>
    </source>
</evidence>
<reference evidence="8" key="3">
    <citation type="submission" date="2018-10" db="EMBL/GenBank/DDBJ databases">
        <authorList>
            <person name="Whitman W."/>
            <person name="Huntemann M."/>
            <person name="Clum A."/>
            <person name="Pillay M."/>
            <person name="Palaniappan K."/>
            <person name="Varghese N."/>
            <person name="Mikhailova N."/>
            <person name="Stamatis D."/>
            <person name="Reddy T."/>
            <person name="Daum C."/>
            <person name="Shapiro N."/>
            <person name="Ivanova N."/>
            <person name="Kyrpides N."/>
            <person name="Woyke T."/>
        </authorList>
    </citation>
    <scope>NUCLEOTIDE SEQUENCE</scope>
    <source>
        <strain evidence="8">CGMCC 1.10124</strain>
    </source>
</reference>
<feature type="region of interest" description="Disordered" evidence="5">
    <location>
        <begin position="256"/>
        <end position="284"/>
    </location>
</feature>
<evidence type="ECO:0000256" key="2">
    <source>
        <dbReference type="ARBA" id="ARBA00022692"/>
    </source>
</evidence>
<evidence type="ECO:0000313" key="10">
    <source>
        <dbReference type="Proteomes" id="UP000282007"/>
    </source>
</evidence>
<dbReference type="PANTHER" id="PTHR10806">
    <property type="entry name" value="SIGNAL PEPTIDASE COMPLEX CATALYTIC SUBUNIT SEC11"/>
    <property type="match status" value="1"/>
</dbReference>
<dbReference type="Proteomes" id="UP000277326">
    <property type="component" value="Unassembled WGS sequence"/>
</dbReference>
<organism evidence="8 9">
    <name type="scientific">Haloplanus aerogenes</name>
    <dbReference type="NCBI Taxonomy" id="660522"/>
    <lineage>
        <taxon>Archaea</taxon>
        <taxon>Methanobacteriati</taxon>
        <taxon>Methanobacteriota</taxon>
        <taxon>Stenosarchaea group</taxon>
        <taxon>Halobacteria</taxon>
        <taxon>Halobacteriales</taxon>
        <taxon>Haloferacaceae</taxon>
        <taxon>Haloplanus</taxon>
    </lineage>
</organism>
<comment type="subcellular location">
    <subcellularLocation>
        <location evidence="1">Membrane</location>
    </subcellularLocation>
</comment>
<feature type="compositionally biased region" description="Basic and acidic residues" evidence="5">
    <location>
        <begin position="1"/>
        <end position="35"/>
    </location>
</feature>
<dbReference type="CDD" id="cd06530">
    <property type="entry name" value="S26_SPase_I"/>
    <property type="match status" value="1"/>
</dbReference>
<dbReference type="AlphaFoldDB" id="A0A3M0D0J2"/>
<evidence type="ECO:0000256" key="3">
    <source>
        <dbReference type="ARBA" id="ARBA00022989"/>
    </source>
</evidence>
<dbReference type="GO" id="GO:0016020">
    <property type="term" value="C:membrane"/>
    <property type="evidence" value="ECO:0007669"/>
    <property type="project" value="UniProtKB-SubCell"/>
</dbReference>
<evidence type="ECO:0000313" key="8">
    <source>
        <dbReference type="EMBL" id="RMB13159.1"/>
    </source>
</evidence>
<dbReference type="RefSeq" id="WP_121921099.1">
    <property type="nucleotide sequence ID" value="NZ_CP034145.1"/>
</dbReference>
<evidence type="ECO:0000256" key="6">
    <source>
        <dbReference type="SAM" id="Phobius"/>
    </source>
</evidence>
<feature type="transmembrane region" description="Helical" evidence="6">
    <location>
        <begin position="58"/>
        <end position="78"/>
    </location>
</feature>